<sequence>MQRIGQFLQAQHVPSTWSDLLRDSGVMQAVWKTTVPEALQPYLHVGRLQDHELVVFATNGSVAAKLRLLTPTMLNKLQKQGLEVTSIRVRVQVLSASQPSIKPKRTVSTAASRQLQQLAESLGESPLSEVIKRLASHR</sequence>
<gene>
    <name evidence="1" type="ORF">ED236_07995</name>
</gene>
<keyword evidence="2" id="KW-1185">Reference proteome</keyword>
<accession>A0A3N0V1J5</accession>
<dbReference type="EMBL" id="RJVP01000003">
    <property type="protein sequence ID" value="ROH86358.1"/>
    <property type="molecule type" value="Genomic_DNA"/>
</dbReference>
<comment type="caution">
    <text evidence="1">The sequence shown here is derived from an EMBL/GenBank/DDBJ whole genome shotgun (WGS) entry which is preliminary data.</text>
</comment>
<dbReference type="Proteomes" id="UP000275137">
    <property type="component" value="Unassembled WGS sequence"/>
</dbReference>
<evidence type="ECO:0000313" key="1">
    <source>
        <dbReference type="EMBL" id="ROH86358.1"/>
    </source>
</evidence>
<dbReference type="InterPro" id="IPR007922">
    <property type="entry name" value="DciA-like"/>
</dbReference>
<proteinExistence type="predicted"/>
<dbReference type="AlphaFoldDB" id="A0A3N0V1J5"/>
<dbReference type="Pfam" id="PF05258">
    <property type="entry name" value="DciA"/>
    <property type="match status" value="1"/>
</dbReference>
<dbReference type="RefSeq" id="WP_123237422.1">
    <property type="nucleotide sequence ID" value="NZ_RJVP01000003.1"/>
</dbReference>
<reference evidence="1 2" key="1">
    <citation type="submission" date="2018-10" db="EMBL/GenBank/DDBJ databases">
        <authorList>
            <person name="Chen W.-M."/>
        </authorList>
    </citation>
    <scope>NUCLEOTIDE SEQUENCE [LARGE SCALE GENOMIC DNA]</scope>
    <source>
        <strain evidence="1 2">H-5</strain>
    </source>
</reference>
<name>A0A3N0V1J5_9PROT</name>
<organism evidence="1 2">
    <name type="scientific">Pseudomethylobacillus aquaticus</name>
    <dbReference type="NCBI Taxonomy" id="2676064"/>
    <lineage>
        <taxon>Bacteria</taxon>
        <taxon>Pseudomonadati</taxon>
        <taxon>Pseudomonadota</taxon>
        <taxon>Betaproteobacteria</taxon>
        <taxon>Nitrosomonadales</taxon>
        <taxon>Methylophilaceae</taxon>
        <taxon>Pseudomethylobacillus</taxon>
    </lineage>
</organism>
<evidence type="ECO:0000313" key="2">
    <source>
        <dbReference type="Proteomes" id="UP000275137"/>
    </source>
</evidence>
<protein>
    <submittedName>
        <fullName evidence="1">DUF721 domain-containing protein</fullName>
    </submittedName>
</protein>